<keyword evidence="3" id="KW-0812">Transmembrane</keyword>
<feature type="transmembrane region" description="Helical" evidence="3">
    <location>
        <begin position="135"/>
        <end position="157"/>
    </location>
</feature>
<dbReference type="OMA" id="TNETWFI"/>
<keyword evidence="1" id="KW-0547">Nucleotide-binding</keyword>
<dbReference type="EMBL" id="BEZZ01001336">
    <property type="protein sequence ID" value="GCC17669.1"/>
    <property type="molecule type" value="Genomic_DNA"/>
</dbReference>
<keyword evidence="3" id="KW-1133">Transmembrane helix</keyword>
<proteinExistence type="predicted"/>
<reference evidence="5 6" key="1">
    <citation type="journal article" date="2018" name="Nat. Ecol. Evol.">
        <title>Shark genomes provide insights into elasmobranch evolution and the origin of vertebrates.</title>
        <authorList>
            <person name="Hara Y"/>
            <person name="Yamaguchi K"/>
            <person name="Onimaru K"/>
            <person name="Kadota M"/>
            <person name="Koyanagi M"/>
            <person name="Keeley SD"/>
            <person name="Tatsumi K"/>
            <person name="Tanaka K"/>
            <person name="Motone F"/>
            <person name="Kageyama Y"/>
            <person name="Nozu R"/>
            <person name="Adachi N"/>
            <person name="Nishimura O"/>
            <person name="Nakagawa R"/>
            <person name="Tanegashima C"/>
            <person name="Kiyatake I"/>
            <person name="Matsumoto R"/>
            <person name="Murakumo K"/>
            <person name="Nishida K"/>
            <person name="Terakita A"/>
            <person name="Kuratani S"/>
            <person name="Sato K"/>
            <person name="Hyodo S Kuraku.S."/>
        </authorList>
    </citation>
    <scope>NUCLEOTIDE SEQUENCE [LARGE SCALE GENOMIC DNA]</scope>
</reference>
<feature type="transmembrane region" description="Helical" evidence="3">
    <location>
        <begin position="226"/>
        <end position="259"/>
    </location>
</feature>
<dbReference type="Pfam" id="PF16214">
    <property type="entry name" value="AC_N"/>
    <property type="match status" value="1"/>
</dbReference>
<gene>
    <name evidence="5" type="ORF">chiPu_0017636</name>
</gene>
<keyword evidence="2" id="KW-0456">Lyase</keyword>
<evidence type="ECO:0000256" key="1">
    <source>
        <dbReference type="ARBA" id="ARBA00022741"/>
    </source>
</evidence>
<organism evidence="5 6">
    <name type="scientific">Chiloscyllium punctatum</name>
    <name type="common">Brownbanded bambooshark</name>
    <name type="synonym">Hemiscyllium punctatum</name>
    <dbReference type="NCBI Taxonomy" id="137246"/>
    <lineage>
        <taxon>Eukaryota</taxon>
        <taxon>Metazoa</taxon>
        <taxon>Chordata</taxon>
        <taxon>Craniata</taxon>
        <taxon>Vertebrata</taxon>
        <taxon>Chondrichthyes</taxon>
        <taxon>Elasmobranchii</taxon>
        <taxon>Galeomorphii</taxon>
        <taxon>Galeoidea</taxon>
        <taxon>Orectolobiformes</taxon>
        <taxon>Hemiscylliidae</taxon>
        <taxon>Chiloscyllium</taxon>
    </lineage>
</organism>
<keyword evidence="3" id="KW-0472">Membrane</keyword>
<evidence type="ECO:0000313" key="6">
    <source>
        <dbReference type="Proteomes" id="UP000287033"/>
    </source>
</evidence>
<dbReference type="GO" id="GO:0004016">
    <property type="term" value="F:adenylate cyclase activity"/>
    <property type="evidence" value="ECO:0007669"/>
    <property type="project" value="TreeGrafter"/>
</dbReference>
<keyword evidence="6" id="KW-1185">Reference proteome</keyword>
<dbReference type="GO" id="GO:0005886">
    <property type="term" value="C:plasma membrane"/>
    <property type="evidence" value="ECO:0007669"/>
    <property type="project" value="TreeGrafter"/>
</dbReference>
<dbReference type="GO" id="GO:0006171">
    <property type="term" value="P:cAMP biosynthetic process"/>
    <property type="evidence" value="ECO:0007669"/>
    <property type="project" value="TreeGrafter"/>
</dbReference>
<evidence type="ECO:0000256" key="3">
    <source>
        <dbReference type="SAM" id="Phobius"/>
    </source>
</evidence>
<comment type="caution">
    <text evidence="5">The sequence shown here is derived from an EMBL/GenBank/DDBJ whole genome shotgun (WGS) entry which is preliminary data.</text>
</comment>
<dbReference type="InterPro" id="IPR032628">
    <property type="entry name" value="AC_N"/>
</dbReference>
<evidence type="ECO:0000259" key="4">
    <source>
        <dbReference type="Pfam" id="PF16214"/>
    </source>
</evidence>
<dbReference type="Proteomes" id="UP000287033">
    <property type="component" value="Unassembled WGS sequence"/>
</dbReference>
<protein>
    <recommendedName>
        <fullName evidence="4">Adenylate cyclase N-terminal domain-containing protein</fullName>
    </recommendedName>
</protein>
<evidence type="ECO:0000256" key="2">
    <source>
        <dbReference type="ARBA" id="ARBA00023239"/>
    </source>
</evidence>
<feature type="transmembrane region" description="Helical" evidence="3">
    <location>
        <begin position="163"/>
        <end position="184"/>
    </location>
</feature>
<dbReference type="AlphaFoldDB" id="A0A401RHN8"/>
<evidence type="ECO:0000313" key="5">
    <source>
        <dbReference type="EMBL" id="GCC17669.1"/>
    </source>
</evidence>
<dbReference type="GO" id="GO:0007189">
    <property type="term" value="P:adenylate cyclase-activating G protein-coupled receptor signaling pathway"/>
    <property type="evidence" value="ECO:0007669"/>
    <property type="project" value="TreeGrafter"/>
</dbReference>
<accession>A0A401RHN8</accession>
<dbReference type="STRING" id="137246.A0A401RHN8"/>
<feature type="domain" description="Adenylate cyclase N-terminal" evidence="4">
    <location>
        <begin position="111"/>
        <end position="283"/>
    </location>
</feature>
<dbReference type="OrthoDB" id="2107370at2759"/>
<sequence length="286" mass="32840">METLLESTEFETNVLQISHPSPTQSRQWQNIVNVISKRQDRLTDIDGVPKRRFTIKNEYIEDINQQIQSKLTGRARSSIFPALQPTAPVSEGLSDIFVSPGYTYRGVLLPTINQTFKSNELEKLYQRYFARQRRISLMMMNIIDCFTKFNIMMVFFFGTPELIQPFLSGVTGLFILFSSILCFLVQAGKDAVSHNYLQYLGLATWFYQSTQSLLSWGMGLETNETWFILFIVFGTYTMLPIPLLWGILAGSVTSIVHLVIEGFRYSRGAILLHQVLLNCYLFSQFS</sequence>
<dbReference type="PANTHER" id="PTHR45627:SF15">
    <property type="entry name" value="ADENYLATE CYCLASE"/>
    <property type="match status" value="1"/>
</dbReference>
<dbReference type="GO" id="GO:0000166">
    <property type="term" value="F:nucleotide binding"/>
    <property type="evidence" value="ECO:0007669"/>
    <property type="project" value="UniProtKB-KW"/>
</dbReference>
<dbReference type="PANTHER" id="PTHR45627">
    <property type="entry name" value="ADENYLATE CYCLASE TYPE 1"/>
    <property type="match status" value="1"/>
</dbReference>
<name>A0A401RHN8_CHIPU</name>